<feature type="domain" description="FAD dependent oxidoreductase" evidence="2">
    <location>
        <begin position="54"/>
        <end position="412"/>
    </location>
</feature>
<evidence type="ECO:0000259" key="3">
    <source>
        <dbReference type="Pfam" id="PF01571"/>
    </source>
</evidence>
<dbReference type="InterPro" id="IPR028896">
    <property type="entry name" value="GcvT/YgfZ/DmdA"/>
</dbReference>
<comment type="caution">
    <text evidence="6">The sequence shown here is derived from an EMBL/GenBank/DDBJ whole genome shotgun (WGS) entry which is preliminary data.</text>
</comment>
<evidence type="ECO:0000313" key="6">
    <source>
        <dbReference type="EMBL" id="KZS07890.1"/>
    </source>
</evidence>
<dbReference type="InterPro" id="IPR006222">
    <property type="entry name" value="GCVT_N"/>
</dbReference>
<accession>A0A0P5EQK7</accession>
<evidence type="ECO:0000256" key="1">
    <source>
        <dbReference type="ARBA" id="ARBA00008609"/>
    </source>
</evidence>
<sequence>MNILCHFRNVGLSRQLGIIKTYSSAAKKAGEGVPYQTVLKDGSISEQILPTEADVVVLGGGSIGCNTLYHLTKLGVKNAVLLERNHLTSGTTWHTAGLVWRLRPSDVDVRLLAYTHQLLQNLEEETGVDPGYIVNGGLFVASSKERLDEYKRLQTLGKAFGIESFVLGPNETKKLYPLMNVDDVYGTLYSPRDGVVDPAGFCTALTRAATRAGAKVIENCAVTGIDTDTTLFGSRQVSAVHTDKGTIKTRCVVNCTGAWAPYIGAMVDVAVPLVVTKHAYVVTEKIEGISGMPNVRDHDSSIYFKLQGDALSVGGYENDPIFIDQISKEEAFSLYELDWDVFGVHIDSAVNRCPTLAKTGIRSTVCGPESFTPDHKPLMGEEPTLRGFYHGCGFNSAGMMFGGGCGWQLAKWIVQGRPDFDMFGYDIRRFAPDLARNADWVRQRSHEAYAKNYSIVYPHDEPLASRKMKRSSIAPLLEKAGCVFQERHGWERPGWFSSSGIAAVQPYDWYGAYGNAKNADQAYVERLKEDYTFGFPKNHSTIEGECKAARERVAIFDMSYFGNYYLIGPDAQKAADWIFTNNMQKSAGETSYTCMLNAQAGVESDLTVSFIDGSSTASWEPSFQGKGFYIAAGGGSAYQSFTHIRKVIEDNRFNAKLVNLSDSICLLSIQGPKSLELMGKLSPTTRFTNEDFPFSTHKLIDIKGHICRALRISFVGEMGWELHVPSSSAVDVYKAVMAAGHDFGISNAGYRAIDSLSLEKGYRHWHMDLRAEDNPLEAGLGFTCKLKSTVDFLGRKVLEEKRQKGLNKRIAVFAIEEKVPLWGMEAIWRNDQVVGYLRRADYGFSVGCSIGYGYVHSQSEKEPITTKYLMEGDYFIEAMDVKHKARIQLKPLFDPENKRVNGFY</sequence>
<dbReference type="Pfam" id="PF01266">
    <property type="entry name" value="DAO"/>
    <property type="match status" value="1"/>
</dbReference>
<dbReference type="SUPFAM" id="SSF51905">
    <property type="entry name" value="FAD/NAD(P)-binding domain"/>
    <property type="match status" value="1"/>
</dbReference>
<feature type="domain" description="FAD dependent oxidoreductase central" evidence="5">
    <location>
        <begin position="416"/>
        <end position="471"/>
    </location>
</feature>
<organism evidence="6 7">
    <name type="scientific">Daphnia magna</name>
    <dbReference type="NCBI Taxonomy" id="35525"/>
    <lineage>
        <taxon>Eukaryota</taxon>
        <taxon>Metazoa</taxon>
        <taxon>Ecdysozoa</taxon>
        <taxon>Arthropoda</taxon>
        <taxon>Crustacea</taxon>
        <taxon>Branchiopoda</taxon>
        <taxon>Diplostraca</taxon>
        <taxon>Cladocera</taxon>
        <taxon>Anomopoda</taxon>
        <taxon>Daphniidae</taxon>
        <taxon>Daphnia</taxon>
    </lineage>
</organism>
<reference evidence="6 7" key="1">
    <citation type="submission" date="2016-03" db="EMBL/GenBank/DDBJ databases">
        <title>EvidentialGene: Evidence-directed Construction of Genes on Genomes.</title>
        <authorList>
            <person name="Gilbert D.G."/>
            <person name="Choi J.-H."/>
            <person name="Mockaitis K."/>
            <person name="Colbourne J."/>
            <person name="Pfrender M."/>
        </authorList>
    </citation>
    <scope>NUCLEOTIDE SEQUENCE [LARGE SCALE GENOMIC DNA]</scope>
    <source>
        <strain evidence="6 7">Xinb3</strain>
        <tissue evidence="6">Complete organism</tissue>
    </source>
</reference>
<dbReference type="InterPro" id="IPR032503">
    <property type="entry name" value="FAO_M"/>
</dbReference>
<dbReference type="Gene3D" id="3.30.70.1400">
    <property type="entry name" value="Aminomethyltransferase beta-barrel domains"/>
    <property type="match status" value="1"/>
</dbReference>
<proteinExistence type="inferred from homology"/>
<dbReference type="Pfam" id="PF01571">
    <property type="entry name" value="GCV_T"/>
    <property type="match status" value="1"/>
</dbReference>
<feature type="domain" description="GCVT N-terminal" evidence="3">
    <location>
        <begin position="477"/>
        <end position="787"/>
    </location>
</feature>
<dbReference type="Gene3D" id="3.30.9.10">
    <property type="entry name" value="D-Amino Acid Oxidase, subunit A, domain 2"/>
    <property type="match status" value="1"/>
</dbReference>
<dbReference type="Pfam" id="PF08669">
    <property type="entry name" value="GCV_T_C"/>
    <property type="match status" value="1"/>
</dbReference>
<dbReference type="SUPFAM" id="SSF103025">
    <property type="entry name" value="Folate-binding domain"/>
    <property type="match status" value="1"/>
</dbReference>
<gene>
    <name evidence="6" type="ORF">APZ42_028234</name>
</gene>
<evidence type="ECO:0000259" key="4">
    <source>
        <dbReference type="Pfam" id="PF08669"/>
    </source>
</evidence>
<dbReference type="Gene3D" id="2.40.30.110">
    <property type="entry name" value="Aminomethyltransferase beta-barrel domains"/>
    <property type="match status" value="1"/>
</dbReference>
<dbReference type="FunFam" id="2.40.30.110:FF:000008">
    <property type="entry name" value="Sarcosine dehydrogenase"/>
    <property type="match status" value="1"/>
</dbReference>
<dbReference type="InterPro" id="IPR027266">
    <property type="entry name" value="TrmE/GcvT-like"/>
</dbReference>
<dbReference type="Proteomes" id="UP000076858">
    <property type="component" value="Unassembled WGS sequence"/>
</dbReference>
<dbReference type="PANTHER" id="PTHR43757:SF11">
    <property type="entry name" value="SARCOSINE DEHYDROGENASE"/>
    <property type="match status" value="1"/>
</dbReference>
<keyword evidence="7" id="KW-1185">Reference proteome</keyword>
<comment type="similarity">
    <text evidence="1">Belongs to the GcvT family.</text>
</comment>
<evidence type="ECO:0000259" key="5">
    <source>
        <dbReference type="Pfam" id="PF16350"/>
    </source>
</evidence>
<feature type="domain" description="Aminomethyltransferase C-terminal" evidence="4">
    <location>
        <begin position="808"/>
        <end position="894"/>
    </location>
</feature>
<dbReference type="OrthoDB" id="498204at2759"/>
<dbReference type="SUPFAM" id="SSF101790">
    <property type="entry name" value="Aminomethyltransferase beta-barrel domain"/>
    <property type="match status" value="1"/>
</dbReference>
<dbReference type="Pfam" id="PF16350">
    <property type="entry name" value="FAO_M"/>
    <property type="match status" value="1"/>
</dbReference>
<protein>
    <submittedName>
        <fullName evidence="6">Sarcosine dehydrogenase, mitochondrial</fullName>
    </submittedName>
</protein>
<dbReference type="InterPro" id="IPR013977">
    <property type="entry name" value="GcvT_C"/>
</dbReference>
<name>A0A0P5EQK7_9CRUS</name>
<dbReference type="PANTHER" id="PTHR43757">
    <property type="entry name" value="AMINOMETHYLTRANSFERASE"/>
    <property type="match status" value="1"/>
</dbReference>
<dbReference type="SUPFAM" id="SSF54373">
    <property type="entry name" value="FAD-linked reductases, C-terminal domain"/>
    <property type="match status" value="1"/>
</dbReference>
<dbReference type="InterPro" id="IPR036188">
    <property type="entry name" value="FAD/NAD-bd_sf"/>
</dbReference>
<dbReference type="AlphaFoldDB" id="A0A0P5EQK7"/>
<dbReference type="InterPro" id="IPR006076">
    <property type="entry name" value="FAD-dep_OxRdtase"/>
</dbReference>
<dbReference type="EMBL" id="LRGB01002384">
    <property type="protein sequence ID" value="KZS07890.1"/>
    <property type="molecule type" value="Genomic_DNA"/>
</dbReference>
<dbReference type="GO" id="GO:0005739">
    <property type="term" value="C:mitochondrion"/>
    <property type="evidence" value="ECO:0007669"/>
    <property type="project" value="TreeGrafter"/>
</dbReference>
<dbReference type="STRING" id="35525.A0A0P5EQK7"/>
<dbReference type="Gene3D" id="3.30.1360.120">
    <property type="entry name" value="Probable tRNA modification gtpase trme, domain 1"/>
    <property type="match status" value="1"/>
</dbReference>
<dbReference type="Gene3D" id="3.50.50.60">
    <property type="entry name" value="FAD/NAD(P)-binding domain"/>
    <property type="match status" value="1"/>
</dbReference>
<dbReference type="FunFam" id="3.50.50.60:FF:000769">
    <property type="entry name" value="Sarcosine dehydrogenase"/>
    <property type="match status" value="1"/>
</dbReference>
<evidence type="ECO:0000313" key="7">
    <source>
        <dbReference type="Proteomes" id="UP000076858"/>
    </source>
</evidence>
<dbReference type="InterPro" id="IPR029043">
    <property type="entry name" value="GcvT/YgfZ_C"/>
</dbReference>
<evidence type="ECO:0000259" key="2">
    <source>
        <dbReference type="Pfam" id="PF01266"/>
    </source>
</evidence>